<evidence type="ECO:0000313" key="1">
    <source>
        <dbReference type="EMBL" id="KFM60924.1"/>
    </source>
</evidence>
<gene>
    <name evidence="1" type="ORF">X975_01766</name>
</gene>
<keyword evidence="2" id="KW-1185">Reference proteome</keyword>
<feature type="non-terminal residue" evidence="1">
    <location>
        <position position="38"/>
    </location>
</feature>
<accession>A0A087T735</accession>
<protein>
    <submittedName>
        <fullName evidence="1">Uncharacterized protein</fullName>
    </submittedName>
</protein>
<reference evidence="1 2" key="1">
    <citation type="submission" date="2013-11" db="EMBL/GenBank/DDBJ databases">
        <title>Genome sequencing of Stegodyphus mimosarum.</title>
        <authorList>
            <person name="Bechsgaard J."/>
        </authorList>
    </citation>
    <scope>NUCLEOTIDE SEQUENCE [LARGE SCALE GENOMIC DNA]</scope>
</reference>
<proteinExistence type="predicted"/>
<dbReference type="EMBL" id="KK113738">
    <property type="protein sequence ID" value="KFM60924.1"/>
    <property type="molecule type" value="Genomic_DNA"/>
</dbReference>
<dbReference type="AlphaFoldDB" id="A0A087T735"/>
<sequence length="38" mass="4624">MATTSWFLYKKRVPFQEHVSQFFYRSAAMFSRKHLPSI</sequence>
<dbReference type="Proteomes" id="UP000054359">
    <property type="component" value="Unassembled WGS sequence"/>
</dbReference>
<evidence type="ECO:0000313" key="2">
    <source>
        <dbReference type="Proteomes" id="UP000054359"/>
    </source>
</evidence>
<name>A0A087T735_STEMI</name>
<organism evidence="1 2">
    <name type="scientific">Stegodyphus mimosarum</name>
    <name type="common">African social velvet spider</name>
    <dbReference type="NCBI Taxonomy" id="407821"/>
    <lineage>
        <taxon>Eukaryota</taxon>
        <taxon>Metazoa</taxon>
        <taxon>Ecdysozoa</taxon>
        <taxon>Arthropoda</taxon>
        <taxon>Chelicerata</taxon>
        <taxon>Arachnida</taxon>
        <taxon>Araneae</taxon>
        <taxon>Araneomorphae</taxon>
        <taxon>Entelegynae</taxon>
        <taxon>Eresoidea</taxon>
        <taxon>Eresidae</taxon>
        <taxon>Stegodyphus</taxon>
    </lineage>
</organism>